<feature type="compositionally biased region" description="Basic residues" evidence="1">
    <location>
        <begin position="69"/>
        <end position="78"/>
    </location>
</feature>
<feature type="compositionally biased region" description="Basic residues" evidence="1">
    <location>
        <begin position="139"/>
        <end position="153"/>
    </location>
</feature>
<feature type="region of interest" description="Disordered" evidence="1">
    <location>
        <begin position="39"/>
        <end position="184"/>
    </location>
</feature>
<gene>
    <name evidence="2" type="ORF">AMON00008_LOCUS35524</name>
</gene>
<organism evidence="2">
    <name type="scientific">Alexandrium monilatum</name>
    <dbReference type="NCBI Taxonomy" id="311494"/>
    <lineage>
        <taxon>Eukaryota</taxon>
        <taxon>Sar</taxon>
        <taxon>Alveolata</taxon>
        <taxon>Dinophyceae</taxon>
        <taxon>Gonyaulacales</taxon>
        <taxon>Pyrocystaceae</taxon>
        <taxon>Alexandrium</taxon>
    </lineage>
</organism>
<feature type="compositionally biased region" description="Basic and acidic residues" evidence="1">
    <location>
        <begin position="269"/>
        <end position="279"/>
    </location>
</feature>
<dbReference type="EMBL" id="HBNR01050778">
    <property type="protein sequence ID" value="CAE4614643.1"/>
    <property type="molecule type" value="Transcribed_RNA"/>
</dbReference>
<evidence type="ECO:0000313" key="2">
    <source>
        <dbReference type="EMBL" id="CAE4614643.1"/>
    </source>
</evidence>
<protein>
    <submittedName>
        <fullName evidence="2">Uncharacterized protein</fullName>
    </submittedName>
</protein>
<feature type="region of interest" description="Disordered" evidence="1">
    <location>
        <begin position="1"/>
        <end position="23"/>
    </location>
</feature>
<proteinExistence type="predicted"/>
<accession>A0A7S4RI81</accession>
<feature type="compositionally biased region" description="Low complexity" evidence="1">
    <location>
        <begin position="248"/>
        <end position="267"/>
    </location>
</feature>
<evidence type="ECO:0000256" key="1">
    <source>
        <dbReference type="SAM" id="MobiDB-lite"/>
    </source>
</evidence>
<reference evidence="2" key="1">
    <citation type="submission" date="2021-01" db="EMBL/GenBank/DDBJ databases">
        <authorList>
            <person name="Corre E."/>
            <person name="Pelletier E."/>
            <person name="Niang G."/>
            <person name="Scheremetjew M."/>
            <person name="Finn R."/>
            <person name="Kale V."/>
            <person name="Holt S."/>
            <person name="Cochrane G."/>
            <person name="Meng A."/>
            <person name="Brown T."/>
            <person name="Cohen L."/>
        </authorList>
    </citation>
    <scope>NUCLEOTIDE SEQUENCE</scope>
    <source>
        <strain evidence="2">CCMP3105</strain>
    </source>
</reference>
<feature type="compositionally biased region" description="Basic and acidic residues" evidence="1">
    <location>
        <begin position="215"/>
        <end position="224"/>
    </location>
</feature>
<sequence>MMGPSLPPRHRAWRQGERPGTAGVCGFVLRRFRAATWTEPGAPAPAAPAGLPSRPPPSPTNDGGDPTERRRRLRRERYHARMEAGLGRHKRRPDAAPVEPAPRPPQPTRIRAPAPAPEPEVEEEESKLERSRRMERERYARRRAAGLFRKRPPPKGPRQPKYPVVPVEEEDAEQRRRRIARERYHERKLAGRGRYPSQRWAVSEAAAGTGLDRAAAGERADGRLRPGRTQGPVRGGGGRPAASTRLEAGAAPRGCPAAAAAAAGGRAQETARESDAPLP</sequence>
<feature type="region of interest" description="Disordered" evidence="1">
    <location>
        <begin position="207"/>
        <end position="279"/>
    </location>
</feature>
<name>A0A7S4RI81_9DINO</name>
<dbReference type="AlphaFoldDB" id="A0A7S4RI81"/>
<feature type="compositionally biased region" description="Basic and acidic residues" evidence="1">
    <location>
        <begin position="127"/>
        <end position="138"/>
    </location>
</feature>